<dbReference type="EMBL" id="JANGCN010000016">
    <property type="protein sequence ID" value="MCQ5153279.1"/>
    <property type="molecule type" value="Genomic_DNA"/>
</dbReference>
<evidence type="ECO:0000313" key="4">
    <source>
        <dbReference type="Proteomes" id="UP001206236"/>
    </source>
</evidence>
<dbReference type="InterPro" id="IPR024414">
    <property type="entry name" value="Uncharacterised_PrgI"/>
</dbReference>
<dbReference type="Proteomes" id="UP001211015">
    <property type="component" value="Unassembled WGS sequence"/>
</dbReference>
<keyword evidence="1" id="KW-1133">Transmembrane helix</keyword>
<evidence type="ECO:0000313" key="2">
    <source>
        <dbReference type="EMBL" id="MCQ5153279.1"/>
    </source>
</evidence>
<comment type="caution">
    <text evidence="2">The sequence shown here is derived from an EMBL/GenBank/DDBJ whole genome shotgun (WGS) entry which is preliminary data.</text>
</comment>
<gene>
    <name evidence="2" type="ORF">NE632_08140</name>
    <name evidence="3" type="ORF">PNU62_08740</name>
</gene>
<feature type="transmembrane region" description="Helical" evidence="1">
    <location>
        <begin position="21"/>
        <end position="41"/>
    </location>
</feature>
<evidence type="ECO:0000313" key="3">
    <source>
        <dbReference type="EMBL" id="MDB8745099.1"/>
    </source>
</evidence>
<keyword evidence="1" id="KW-0812">Transmembrane</keyword>
<dbReference type="Proteomes" id="UP001206236">
    <property type="component" value="Unassembled WGS sequence"/>
</dbReference>
<reference evidence="3" key="2">
    <citation type="submission" date="2023-01" db="EMBL/GenBank/DDBJ databases">
        <title>Human gut microbiome strain richness.</title>
        <authorList>
            <person name="Chen-Liaw A."/>
        </authorList>
    </citation>
    <scope>NUCLEOTIDE SEQUENCE</scope>
    <source>
        <strain evidence="3">1001275st1_F4_1001275B_160808</strain>
    </source>
</reference>
<accession>A0AAW5KMX6</accession>
<name>A0AAW5KMX6_9FIRM</name>
<dbReference type="EMBL" id="JAQMLV010000010">
    <property type="protein sequence ID" value="MDB8745099.1"/>
    <property type="molecule type" value="Genomic_DNA"/>
</dbReference>
<organism evidence="2 4">
    <name type="scientific">Ruminococcus bicirculans</name>
    <name type="common">ex Wegman et al. 2014</name>
    <dbReference type="NCBI Taxonomy" id="1160721"/>
    <lineage>
        <taxon>Bacteria</taxon>
        <taxon>Bacillati</taxon>
        <taxon>Bacillota</taxon>
        <taxon>Clostridia</taxon>
        <taxon>Eubacteriales</taxon>
        <taxon>Oscillospiraceae</taxon>
        <taxon>Ruminococcus</taxon>
    </lineage>
</organism>
<dbReference type="AlphaFoldDB" id="A0AAW5KMX6"/>
<reference evidence="2" key="1">
    <citation type="submission" date="2022-06" db="EMBL/GenBank/DDBJ databases">
        <title>Isolation of gut microbiota from human fecal samples.</title>
        <authorList>
            <person name="Pamer E.G."/>
            <person name="Barat B."/>
            <person name="Waligurski E."/>
            <person name="Medina S."/>
            <person name="Paddock L."/>
            <person name="Mostad J."/>
        </authorList>
    </citation>
    <scope>NUCLEOTIDE SEQUENCE</scope>
    <source>
        <strain evidence="2">DFI.5.57</strain>
    </source>
</reference>
<dbReference type="Pfam" id="PF12666">
    <property type="entry name" value="PrgI"/>
    <property type="match status" value="1"/>
</dbReference>
<sequence>MIEIRIPKEIKNYREKLFFGLTLRQSICAGAALLICVPLYIFGNKFLPQEAVSWAVILIAAPLMMAGFFRYNDMVFEQFAVELFYHHFTPQKRVYSYEPPFMDFRNAYIAEELAAEIEEKESRSAFKRFLRKAGIRRG</sequence>
<proteinExistence type="predicted"/>
<dbReference type="RefSeq" id="WP_177523391.1">
    <property type="nucleotide sequence ID" value="NZ_DAWEGH010000070.1"/>
</dbReference>
<feature type="transmembrane region" description="Helical" evidence="1">
    <location>
        <begin position="53"/>
        <end position="71"/>
    </location>
</feature>
<evidence type="ECO:0000256" key="1">
    <source>
        <dbReference type="SAM" id="Phobius"/>
    </source>
</evidence>
<protein>
    <submittedName>
        <fullName evidence="2">PrgI family protein</fullName>
    </submittedName>
</protein>
<keyword evidence="1" id="KW-0472">Membrane</keyword>